<sequence>MKVSKESLDTLMILLQHMQPTAITLLGAGKVKIRQSDENKSPRCIVYTGLIRWIR</sequence>
<organism evidence="1 2">
    <name type="scientific">Dethiosulfatarculus sandiegensis</name>
    <dbReference type="NCBI Taxonomy" id="1429043"/>
    <lineage>
        <taxon>Bacteria</taxon>
        <taxon>Pseudomonadati</taxon>
        <taxon>Thermodesulfobacteriota</taxon>
        <taxon>Desulfarculia</taxon>
        <taxon>Desulfarculales</taxon>
        <taxon>Desulfarculaceae</taxon>
        <taxon>Dethiosulfatarculus</taxon>
    </lineage>
</organism>
<evidence type="ECO:0000313" key="1">
    <source>
        <dbReference type="EMBL" id="KIX15382.1"/>
    </source>
</evidence>
<dbReference type="AlphaFoldDB" id="A0A0D2GKW9"/>
<gene>
    <name evidence="1" type="ORF">X474_03360</name>
</gene>
<dbReference type="InParanoid" id="A0A0D2GKW9"/>
<dbReference type="Proteomes" id="UP000032233">
    <property type="component" value="Unassembled WGS sequence"/>
</dbReference>
<dbReference type="EMBL" id="AZAC01000003">
    <property type="protein sequence ID" value="KIX15382.1"/>
    <property type="molecule type" value="Genomic_DNA"/>
</dbReference>
<evidence type="ECO:0000313" key="2">
    <source>
        <dbReference type="Proteomes" id="UP000032233"/>
    </source>
</evidence>
<accession>A0A0D2GKW9</accession>
<comment type="caution">
    <text evidence="1">The sequence shown here is derived from an EMBL/GenBank/DDBJ whole genome shotgun (WGS) entry which is preliminary data.</text>
</comment>
<reference evidence="1 2" key="1">
    <citation type="submission" date="2013-11" db="EMBL/GenBank/DDBJ databases">
        <title>Metagenomic analysis of a methanogenic consortium involved in long chain n-alkane degradation.</title>
        <authorList>
            <person name="Davidova I.A."/>
            <person name="Callaghan A.V."/>
            <person name="Wawrik B."/>
            <person name="Pruitt S."/>
            <person name="Marks C."/>
            <person name="Duncan K.E."/>
            <person name="Suflita J.M."/>
        </authorList>
    </citation>
    <scope>NUCLEOTIDE SEQUENCE [LARGE SCALE GENOMIC DNA]</scope>
    <source>
        <strain evidence="1 2">SPR</strain>
    </source>
</reference>
<protein>
    <submittedName>
        <fullName evidence="1">Uncharacterized protein</fullName>
    </submittedName>
</protein>
<keyword evidence="2" id="KW-1185">Reference proteome</keyword>
<name>A0A0D2GKW9_9BACT</name>
<proteinExistence type="predicted"/>